<organism evidence="2">
    <name type="scientific">uncultured Myxococcales bacterium</name>
    <dbReference type="NCBI Taxonomy" id="253830"/>
    <lineage>
        <taxon>Bacteria</taxon>
        <taxon>Pseudomonadati</taxon>
        <taxon>Myxococcota</taxon>
        <taxon>Myxococcia</taxon>
        <taxon>Myxococcales</taxon>
        <taxon>environmental samples</taxon>
    </lineage>
</organism>
<dbReference type="InterPro" id="IPR000073">
    <property type="entry name" value="AB_hydrolase_1"/>
</dbReference>
<dbReference type="PANTHER" id="PTHR37946:SF1">
    <property type="entry name" value="SLL1969 PROTEIN"/>
    <property type="match status" value="1"/>
</dbReference>
<reference evidence="2" key="1">
    <citation type="journal article" date="2012" name="ISME J.">
        <title>Biogeography and phylogenetic diversity of a cluster of exclusively marine myxobacteria.</title>
        <authorList>
            <person name="Brinkhoff T."/>
            <person name="Fischer D."/>
            <person name="Vollmers J."/>
            <person name="Voget S."/>
            <person name="Beardsley C."/>
            <person name="Thole S."/>
            <person name="Mussmann M."/>
            <person name="Kunze B."/>
            <person name="Wagner-Dobler I."/>
            <person name="Daniel R."/>
            <person name="Simon M."/>
        </authorList>
    </citation>
    <scope>NUCLEOTIDE SEQUENCE</scope>
</reference>
<sequence length="262" mass="28308">MIEPPGTQFWADARWRDGWRLQRRWDEQTCRLLNPLGRVVCRGSWARCTEALEEAQPLAPPIDRLVILLHGLGRTRRSLARLDRALQEAGFTTARLDYPSTRMSIQDHAATLAELLDHVPTPKKLSFVSHSLGGLIIRQLLGHDAPWRSAVDRIVMIAPPNRGASLAGSLDKGGVMRGILGPSYGQIAEGFAVTLPVPEVPVAIFAGDAAGVPGDGLVTVDETRLGGASEHHVVPAIHTFVMNHPSVIRGAVSFLGGAPDRA</sequence>
<name>G3D5G1_9BACT</name>
<evidence type="ECO:0000313" key="2">
    <source>
        <dbReference type="EMBL" id="ADN05969.1"/>
    </source>
</evidence>
<dbReference type="Pfam" id="PF00561">
    <property type="entry name" value="Abhydrolase_1"/>
    <property type="match status" value="1"/>
</dbReference>
<dbReference type="InterPro" id="IPR029058">
    <property type="entry name" value="AB_hydrolase_fold"/>
</dbReference>
<dbReference type="PANTHER" id="PTHR37946">
    <property type="entry name" value="SLL1969 PROTEIN"/>
    <property type="match status" value="1"/>
</dbReference>
<accession>G3D5G1</accession>
<proteinExistence type="predicted"/>
<feature type="domain" description="AB hydrolase-1" evidence="1">
    <location>
        <begin position="65"/>
        <end position="160"/>
    </location>
</feature>
<gene>
    <name evidence="2" type="ORF">MMCf1_160</name>
</gene>
<dbReference type="AlphaFoldDB" id="G3D5G1"/>
<dbReference type="EMBL" id="HQ191475">
    <property type="protein sequence ID" value="ADN05969.1"/>
    <property type="molecule type" value="Genomic_DNA"/>
</dbReference>
<evidence type="ECO:0000259" key="1">
    <source>
        <dbReference type="Pfam" id="PF00561"/>
    </source>
</evidence>
<protein>
    <recommendedName>
        <fullName evidence="1">AB hydrolase-1 domain-containing protein</fullName>
    </recommendedName>
</protein>
<dbReference type="SUPFAM" id="SSF53474">
    <property type="entry name" value="alpha/beta-Hydrolases"/>
    <property type="match status" value="1"/>
</dbReference>
<dbReference type="Gene3D" id="3.40.50.1820">
    <property type="entry name" value="alpha/beta hydrolase"/>
    <property type="match status" value="1"/>
</dbReference>